<reference evidence="1" key="1">
    <citation type="submission" date="2020-07" db="EMBL/GenBank/DDBJ databases">
        <title>Genome sequence and genetic diversity analysis of an under-domesticated orphan crop, white fonio (Digitaria exilis).</title>
        <authorList>
            <person name="Bennetzen J.L."/>
            <person name="Chen S."/>
            <person name="Ma X."/>
            <person name="Wang X."/>
            <person name="Yssel A.E.J."/>
            <person name="Chaluvadi S.R."/>
            <person name="Johnson M."/>
            <person name="Gangashetty P."/>
            <person name="Hamidou F."/>
            <person name="Sanogo M.D."/>
            <person name="Zwaenepoel A."/>
            <person name="Wallace J."/>
            <person name="Van De Peer Y."/>
            <person name="Van Deynze A."/>
        </authorList>
    </citation>
    <scope>NUCLEOTIDE SEQUENCE</scope>
    <source>
        <tissue evidence="1">Leaves</tissue>
    </source>
</reference>
<protein>
    <submittedName>
        <fullName evidence="1">Uncharacterized protein</fullName>
    </submittedName>
</protein>
<organism evidence="1 2">
    <name type="scientific">Digitaria exilis</name>
    <dbReference type="NCBI Taxonomy" id="1010633"/>
    <lineage>
        <taxon>Eukaryota</taxon>
        <taxon>Viridiplantae</taxon>
        <taxon>Streptophyta</taxon>
        <taxon>Embryophyta</taxon>
        <taxon>Tracheophyta</taxon>
        <taxon>Spermatophyta</taxon>
        <taxon>Magnoliopsida</taxon>
        <taxon>Liliopsida</taxon>
        <taxon>Poales</taxon>
        <taxon>Poaceae</taxon>
        <taxon>PACMAD clade</taxon>
        <taxon>Panicoideae</taxon>
        <taxon>Panicodae</taxon>
        <taxon>Paniceae</taxon>
        <taxon>Anthephorinae</taxon>
        <taxon>Digitaria</taxon>
    </lineage>
</organism>
<dbReference type="EMBL" id="JACEFO010002615">
    <property type="protein sequence ID" value="KAF8654337.1"/>
    <property type="molecule type" value="Genomic_DNA"/>
</dbReference>
<proteinExistence type="predicted"/>
<comment type="caution">
    <text evidence="1">The sequence shown here is derived from an EMBL/GenBank/DDBJ whole genome shotgun (WGS) entry which is preliminary data.</text>
</comment>
<dbReference type="Proteomes" id="UP000636709">
    <property type="component" value="Unassembled WGS sequence"/>
</dbReference>
<keyword evidence="2" id="KW-1185">Reference proteome</keyword>
<evidence type="ECO:0000313" key="1">
    <source>
        <dbReference type="EMBL" id="KAF8654337.1"/>
    </source>
</evidence>
<evidence type="ECO:0000313" key="2">
    <source>
        <dbReference type="Proteomes" id="UP000636709"/>
    </source>
</evidence>
<accession>A0A835A8H2</accession>
<gene>
    <name evidence="1" type="ORF">HU200_061517</name>
</gene>
<sequence length="15" mass="1772">MERKSTNIRVSSQHV</sequence>
<name>A0A835A8H2_9POAL</name>